<proteinExistence type="predicted"/>
<gene>
    <name evidence="1" type="ORF">CLUP02_12223</name>
</gene>
<keyword evidence="2" id="KW-1185">Reference proteome</keyword>
<reference evidence="1" key="1">
    <citation type="journal article" date="2021" name="Mol. Plant Microbe Interact.">
        <title>Complete Genome Sequence of the Plant-Pathogenic Fungus Colletotrichum lupini.</title>
        <authorList>
            <person name="Baroncelli R."/>
            <person name="Pensec F."/>
            <person name="Da Lio D."/>
            <person name="Boufleur T."/>
            <person name="Vicente I."/>
            <person name="Sarrocco S."/>
            <person name="Picot A."/>
            <person name="Baraldi E."/>
            <person name="Sukno S."/>
            <person name="Thon M."/>
            <person name="Le Floch G."/>
        </authorList>
    </citation>
    <scope>NUCLEOTIDE SEQUENCE</scope>
    <source>
        <strain evidence="1">IMI 504893</strain>
    </source>
</reference>
<dbReference type="EMBL" id="CP019478">
    <property type="protein sequence ID" value="UQC86721.1"/>
    <property type="molecule type" value="Genomic_DNA"/>
</dbReference>
<evidence type="ECO:0000313" key="2">
    <source>
        <dbReference type="Proteomes" id="UP000830671"/>
    </source>
</evidence>
<protein>
    <submittedName>
        <fullName evidence="1">Uncharacterized protein</fullName>
    </submittedName>
</protein>
<dbReference type="AlphaFoldDB" id="A0A9Q8WKK4"/>
<dbReference type="RefSeq" id="XP_049148332.1">
    <property type="nucleotide sequence ID" value="XM_049291187.1"/>
</dbReference>
<organism evidence="1 2">
    <name type="scientific">Colletotrichum lupini</name>
    <dbReference type="NCBI Taxonomy" id="145971"/>
    <lineage>
        <taxon>Eukaryota</taxon>
        <taxon>Fungi</taxon>
        <taxon>Dikarya</taxon>
        <taxon>Ascomycota</taxon>
        <taxon>Pezizomycotina</taxon>
        <taxon>Sordariomycetes</taxon>
        <taxon>Hypocreomycetidae</taxon>
        <taxon>Glomerellales</taxon>
        <taxon>Glomerellaceae</taxon>
        <taxon>Colletotrichum</taxon>
        <taxon>Colletotrichum acutatum species complex</taxon>
    </lineage>
</organism>
<dbReference type="KEGG" id="clup:CLUP02_12223"/>
<accession>A0A9Q8WKK4</accession>
<dbReference type="Proteomes" id="UP000830671">
    <property type="component" value="Chromosome 6"/>
</dbReference>
<evidence type="ECO:0000313" key="1">
    <source>
        <dbReference type="EMBL" id="UQC86721.1"/>
    </source>
</evidence>
<dbReference type="GeneID" id="73346197"/>
<sequence>MERNVSRIGTRTRHLNFLSTTVPGHNSYSVHVADKSPNFAVSHTFVGLALQRSARKRPCWRYGTMCSYGRGSDEVTSRNIYRSDPEAEYNLQATRKNRIPVSASALPDHWPVLTHNETSSAVTEKALGVAQTLVDDWKRQVQPLEFESSQPDGSADEQLFPQDDVGRYQVCQTFNGDPFSQVCAEPKPANVS</sequence>
<name>A0A9Q8WKK4_9PEZI</name>